<dbReference type="PANTHER" id="PTHR24421:SF10">
    <property type="entry name" value="NITRATE_NITRITE SENSOR PROTEIN NARQ"/>
    <property type="match status" value="1"/>
</dbReference>
<protein>
    <recommendedName>
        <fullName evidence="2">histidine kinase</fullName>
        <ecNumber evidence="2">2.7.13.3</ecNumber>
    </recommendedName>
</protein>
<dbReference type="CDD" id="cd16917">
    <property type="entry name" value="HATPase_UhpB-NarQ-NarX-like"/>
    <property type="match status" value="1"/>
</dbReference>
<evidence type="ECO:0000259" key="10">
    <source>
        <dbReference type="Pfam" id="PF02518"/>
    </source>
</evidence>
<proteinExistence type="predicted"/>
<dbReference type="EMBL" id="JBEZAM010000041">
    <property type="protein sequence ID" value="MEU7296403.1"/>
    <property type="molecule type" value="Genomic_DNA"/>
</dbReference>
<evidence type="ECO:0000313" key="13">
    <source>
        <dbReference type="Proteomes" id="UP001551210"/>
    </source>
</evidence>
<keyword evidence="3" id="KW-0597">Phosphoprotein</keyword>
<feature type="domain" description="Signal transduction histidine kinase subgroup 3 dimerisation and phosphoacceptor" evidence="11">
    <location>
        <begin position="215"/>
        <end position="280"/>
    </location>
</feature>
<evidence type="ECO:0000256" key="9">
    <source>
        <dbReference type="SAM" id="SignalP"/>
    </source>
</evidence>
<feature type="domain" description="Histidine kinase/HSP90-like ATPase" evidence="10">
    <location>
        <begin position="324"/>
        <end position="412"/>
    </location>
</feature>
<comment type="caution">
    <text evidence="12">The sequence shown here is derived from an EMBL/GenBank/DDBJ whole genome shotgun (WGS) entry which is preliminary data.</text>
</comment>
<keyword evidence="9" id="KW-0732">Signal</keyword>
<keyword evidence="13" id="KW-1185">Reference proteome</keyword>
<evidence type="ECO:0000256" key="5">
    <source>
        <dbReference type="ARBA" id="ARBA00022741"/>
    </source>
</evidence>
<evidence type="ECO:0000256" key="4">
    <source>
        <dbReference type="ARBA" id="ARBA00022679"/>
    </source>
</evidence>
<evidence type="ECO:0000313" key="12">
    <source>
        <dbReference type="EMBL" id="MEU7296403.1"/>
    </source>
</evidence>
<gene>
    <name evidence="12" type="ORF">AB0A76_24875</name>
</gene>
<evidence type="ECO:0000256" key="7">
    <source>
        <dbReference type="ARBA" id="ARBA00022840"/>
    </source>
</evidence>
<feature type="chain" id="PRO_5045375282" description="histidine kinase" evidence="9">
    <location>
        <begin position="20"/>
        <end position="417"/>
    </location>
</feature>
<evidence type="ECO:0000256" key="1">
    <source>
        <dbReference type="ARBA" id="ARBA00000085"/>
    </source>
</evidence>
<comment type="catalytic activity">
    <reaction evidence="1">
        <text>ATP + protein L-histidine = ADP + protein N-phospho-L-histidine.</text>
        <dbReference type="EC" id="2.7.13.3"/>
    </reaction>
</comment>
<feature type="signal peptide" evidence="9">
    <location>
        <begin position="1"/>
        <end position="19"/>
    </location>
</feature>
<reference evidence="12 13" key="1">
    <citation type="submission" date="2024-06" db="EMBL/GenBank/DDBJ databases">
        <title>The Natural Products Discovery Center: Release of the First 8490 Sequenced Strains for Exploring Actinobacteria Biosynthetic Diversity.</title>
        <authorList>
            <person name="Kalkreuter E."/>
            <person name="Kautsar S.A."/>
            <person name="Yang D."/>
            <person name="Bader C.D."/>
            <person name="Teijaro C.N."/>
            <person name="Fluegel L."/>
            <person name="Davis C.M."/>
            <person name="Simpson J.R."/>
            <person name="Lauterbach L."/>
            <person name="Steele A.D."/>
            <person name="Gui C."/>
            <person name="Meng S."/>
            <person name="Li G."/>
            <person name="Viehrig K."/>
            <person name="Ye F."/>
            <person name="Su P."/>
            <person name="Kiefer A.F."/>
            <person name="Nichols A."/>
            <person name="Cepeda A.J."/>
            <person name="Yan W."/>
            <person name="Fan B."/>
            <person name="Jiang Y."/>
            <person name="Adhikari A."/>
            <person name="Zheng C.-J."/>
            <person name="Schuster L."/>
            <person name="Cowan T.M."/>
            <person name="Smanski M.J."/>
            <person name="Chevrette M.G."/>
            <person name="De Carvalho L.P.S."/>
            <person name="Shen B."/>
        </authorList>
    </citation>
    <scope>NUCLEOTIDE SEQUENCE [LARGE SCALE GENOMIC DNA]</scope>
    <source>
        <strain evidence="12 13">NPDC045705</strain>
    </source>
</reference>
<evidence type="ECO:0000256" key="8">
    <source>
        <dbReference type="ARBA" id="ARBA00023012"/>
    </source>
</evidence>
<dbReference type="InterPro" id="IPR003594">
    <property type="entry name" value="HATPase_dom"/>
</dbReference>
<keyword evidence="7" id="KW-0067">ATP-binding</keyword>
<dbReference type="Pfam" id="PF07730">
    <property type="entry name" value="HisKA_3"/>
    <property type="match status" value="1"/>
</dbReference>
<dbReference type="EC" id="2.7.13.3" evidence="2"/>
<evidence type="ECO:0000256" key="2">
    <source>
        <dbReference type="ARBA" id="ARBA00012438"/>
    </source>
</evidence>
<evidence type="ECO:0000256" key="6">
    <source>
        <dbReference type="ARBA" id="ARBA00022777"/>
    </source>
</evidence>
<name>A0ABV3D3W2_STREX</name>
<keyword evidence="4" id="KW-0808">Transferase</keyword>
<dbReference type="GO" id="GO:0016301">
    <property type="term" value="F:kinase activity"/>
    <property type="evidence" value="ECO:0007669"/>
    <property type="project" value="UniProtKB-KW"/>
</dbReference>
<keyword evidence="5" id="KW-0547">Nucleotide-binding</keyword>
<sequence>MDRPAAAAPAAAVPVPAAAAPGAAVPVPAADAPGTVRPVDWLLAAVTAVAVLAGTARLGGRLDVAGALPLALWLGLLLLARRRWPLAVLLLSVQAVVVFRTPGLTDAGWVWPVSAAYATLAADDRPGRRPGLPWAAGIGLTELAFAADWETTVGGTPPREVLGSLGTEALWLAVLLAAATAYRNRLRWRAELDERLLRAARERDLEAGRRIAEARLDIARELHDVVGHTLTVVGIQLRVAAEALDDSPEEARAALADAQRVRTEAVRDLRALVHVLRAPGDAPEEPAAGVPEVAALVDRMRSTELDIGWETSGDLGAVPAPVSLAVHRIVQESLTNTVRHAGASRADVSVRYGDGRVEVSVTDDGRTPPETPATAGHGVRGMGERVRALGGDFSAGPRDEGDGWVVRAVIPVPGFPA</sequence>
<organism evidence="12 13">
    <name type="scientific">Streptomyces exfoliatus</name>
    <name type="common">Streptomyces hydrogenans</name>
    <dbReference type="NCBI Taxonomy" id="1905"/>
    <lineage>
        <taxon>Bacteria</taxon>
        <taxon>Bacillati</taxon>
        <taxon>Actinomycetota</taxon>
        <taxon>Actinomycetes</taxon>
        <taxon>Kitasatosporales</taxon>
        <taxon>Streptomycetaceae</taxon>
        <taxon>Streptomyces</taxon>
    </lineage>
</organism>
<accession>A0ABV3D3W2</accession>
<dbReference type="PANTHER" id="PTHR24421">
    <property type="entry name" value="NITRATE/NITRITE SENSOR PROTEIN NARX-RELATED"/>
    <property type="match status" value="1"/>
</dbReference>
<keyword evidence="6 12" id="KW-0418">Kinase</keyword>
<dbReference type="SUPFAM" id="SSF55874">
    <property type="entry name" value="ATPase domain of HSP90 chaperone/DNA topoisomerase II/histidine kinase"/>
    <property type="match status" value="1"/>
</dbReference>
<evidence type="ECO:0000259" key="11">
    <source>
        <dbReference type="Pfam" id="PF07730"/>
    </source>
</evidence>
<dbReference type="Gene3D" id="3.30.565.10">
    <property type="entry name" value="Histidine kinase-like ATPase, C-terminal domain"/>
    <property type="match status" value="1"/>
</dbReference>
<dbReference type="Proteomes" id="UP001551210">
    <property type="component" value="Unassembled WGS sequence"/>
</dbReference>
<dbReference type="InterPro" id="IPR011712">
    <property type="entry name" value="Sig_transdc_His_kin_sub3_dim/P"/>
</dbReference>
<dbReference type="Pfam" id="PF02518">
    <property type="entry name" value="HATPase_c"/>
    <property type="match status" value="1"/>
</dbReference>
<dbReference type="InterPro" id="IPR050482">
    <property type="entry name" value="Sensor_HK_TwoCompSys"/>
</dbReference>
<dbReference type="Gene3D" id="1.20.5.1930">
    <property type="match status" value="1"/>
</dbReference>
<evidence type="ECO:0000256" key="3">
    <source>
        <dbReference type="ARBA" id="ARBA00022553"/>
    </source>
</evidence>
<dbReference type="InterPro" id="IPR036890">
    <property type="entry name" value="HATPase_C_sf"/>
</dbReference>
<dbReference type="RefSeq" id="WP_359212292.1">
    <property type="nucleotide sequence ID" value="NZ_JBEZAM010000041.1"/>
</dbReference>
<keyword evidence="8" id="KW-0902">Two-component regulatory system</keyword>